<keyword evidence="3" id="KW-0812">Transmembrane</keyword>
<dbReference type="Proteomes" id="UP000323426">
    <property type="component" value="Unassembled WGS sequence"/>
</dbReference>
<comment type="caution">
    <text evidence="6">The sequence shown here is derived from an EMBL/GenBank/DDBJ whole genome shotgun (WGS) entry which is preliminary data.</text>
</comment>
<evidence type="ECO:0000256" key="1">
    <source>
        <dbReference type="ARBA" id="ARBA00022679"/>
    </source>
</evidence>
<feature type="domain" description="Beta-ketoacyl-[acyl-carrier-protein] synthase III N-terminal" evidence="5">
    <location>
        <begin position="110"/>
        <end position="188"/>
    </location>
</feature>
<dbReference type="GO" id="GO:0006633">
    <property type="term" value="P:fatty acid biosynthetic process"/>
    <property type="evidence" value="ECO:0007669"/>
    <property type="project" value="InterPro"/>
</dbReference>
<dbReference type="Pfam" id="PF08541">
    <property type="entry name" value="ACP_syn_III_C"/>
    <property type="match status" value="1"/>
</dbReference>
<proteinExistence type="predicted"/>
<evidence type="ECO:0000313" key="7">
    <source>
        <dbReference type="Proteomes" id="UP000323426"/>
    </source>
</evidence>
<organism evidence="6 7">
    <name type="scientific">Adhaeribacter rhizoryzae</name>
    <dbReference type="NCBI Taxonomy" id="2607907"/>
    <lineage>
        <taxon>Bacteria</taxon>
        <taxon>Pseudomonadati</taxon>
        <taxon>Bacteroidota</taxon>
        <taxon>Cytophagia</taxon>
        <taxon>Cytophagales</taxon>
        <taxon>Hymenobacteraceae</taxon>
        <taxon>Adhaeribacter</taxon>
    </lineage>
</organism>
<dbReference type="Gene3D" id="3.40.47.10">
    <property type="match status" value="2"/>
</dbReference>
<name>A0A5M6DCB1_9BACT</name>
<evidence type="ECO:0000256" key="2">
    <source>
        <dbReference type="ARBA" id="ARBA00023315"/>
    </source>
</evidence>
<gene>
    <name evidence="6" type="ORF">F0145_13185</name>
</gene>
<dbReference type="PANTHER" id="PTHR34069">
    <property type="entry name" value="3-OXOACYL-[ACYL-CARRIER-PROTEIN] SYNTHASE 3"/>
    <property type="match status" value="1"/>
</dbReference>
<dbReference type="CDD" id="cd00830">
    <property type="entry name" value="KAS_III"/>
    <property type="match status" value="1"/>
</dbReference>
<sequence length="332" mass="36319">MSRVKISYIANYLANSRRVSSQEIEAQVNQDQRLLAPGVLERLFGIKNRYFADAGIQCSDLAAGAARKILAQVDPNSIDCLIFAAASSDLIEPATANIVQTKLGLTCPVFDVKNACNSFMTALQVGASLIKSGDYRRVLITNGEILQHAIKFKVQDEVDLIKRLASFTLGDAGSAALLEASEDESGIIYQENRSIGKYWELCVIPGGGSMYPQEPGKNYFEGKTSELREVFARERGDLIEKCLEKTGFTRYDIDHYFIHQVSKNSCDALAREANIPIEKVHCIVEEYGNTAAASIPLSISLAEQAGKLKKGQKIMIIGLAAGISMSISLIIW</sequence>
<dbReference type="GO" id="GO:0044550">
    <property type="term" value="P:secondary metabolite biosynthetic process"/>
    <property type="evidence" value="ECO:0007669"/>
    <property type="project" value="TreeGrafter"/>
</dbReference>
<protein>
    <submittedName>
        <fullName evidence="6">Ketoacyl-ACP synthase III</fullName>
    </submittedName>
</protein>
<dbReference type="GO" id="GO:0004315">
    <property type="term" value="F:3-oxoacyl-[acyl-carrier-protein] synthase activity"/>
    <property type="evidence" value="ECO:0007669"/>
    <property type="project" value="InterPro"/>
</dbReference>
<keyword evidence="3" id="KW-0472">Membrane</keyword>
<feature type="transmembrane region" description="Helical" evidence="3">
    <location>
        <begin position="314"/>
        <end position="331"/>
    </location>
</feature>
<dbReference type="Pfam" id="PF08545">
    <property type="entry name" value="ACP_syn_III"/>
    <property type="match status" value="1"/>
</dbReference>
<keyword evidence="7" id="KW-1185">Reference proteome</keyword>
<dbReference type="AlphaFoldDB" id="A0A5M6DCB1"/>
<dbReference type="EMBL" id="VWSF01000009">
    <property type="protein sequence ID" value="KAA5545003.1"/>
    <property type="molecule type" value="Genomic_DNA"/>
</dbReference>
<dbReference type="SUPFAM" id="SSF53901">
    <property type="entry name" value="Thiolase-like"/>
    <property type="match status" value="1"/>
</dbReference>
<evidence type="ECO:0000259" key="5">
    <source>
        <dbReference type="Pfam" id="PF08545"/>
    </source>
</evidence>
<dbReference type="InterPro" id="IPR016039">
    <property type="entry name" value="Thiolase-like"/>
</dbReference>
<feature type="domain" description="Beta-ketoacyl-[acyl-carrier-protein] synthase III C-terminal" evidence="4">
    <location>
        <begin position="243"/>
        <end position="331"/>
    </location>
</feature>
<evidence type="ECO:0000313" key="6">
    <source>
        <dbReference type="EMBL" id="KAA5545003.1"/>
    </source>
</evidence>
<dbReference type="RefSeq" id="WP_150088886.1">
    <property type="nucleotide sequence ID" value="NZ_VWSF01000009.1"/>
</dbReference>
<dbReference type="InterPro" id="IPR013747">
    <property type="entry name" value="ACP_syn_III_C"/>
</dbReference>
<keyword evidence="3" id="KW-1133">Transmembrane helix</keyword>
<keyword evidence="1" id="KW-0808">Transferase</keyword>
<accession>A0A5M6DCB1</accession>
<dbReference type="PANTHER" id="PTHR34069:SF2">
    <property type="entry name" value="BETA-KETOACYL-[ACYL-CARRIER-PROTEIN] SYNTHASE III"/>
    <property type="match status" value="1"/>
</dbReference>
<keyword evidence="2" id="KW-0012">Acyltransferase</keyword>
<dbReference type="InterPro" id="IPR013751">
    <property type="entry name" value="ACP_syn_III_N"/>
</dbReference>
<evidence type="ECO:0000256" key="3">
    <source>
        <dbReference type="SAM" id="Phobius"/>
    </source>
</evidence>
<evidence type="ECO:0000259" key="4">
    <source>
        <dbReference type="Pfam" id="PF08541"/>
    </source>
</evidence>
<reference evidence="6 7" key="1">
    <citation type="submission" date="2019-09" db="EMBL/GenBank/DDBJ databases">
        <title>Genome sequence and assembly of Adhaeribacter sp.</title>
        <authorList>
            <person name="Chhetri G."/>
        </authorList>
    </citation>
    <scope>NUCLEOTIDE SEQUENCE [LARGE SCALE GENOMIC DNA]</scope>
    <source>
        <strain evidence="6 7">DK36</strain>
    </source>
</reference>